<dbReference type="InterPro" id="IPR019790">
    <property type="entry name" value="Xul5P/Fru6P_PKetolase_CS"/>
</dbReference>
<protein>
    <recommendedName>
        <fullName evidence="1">Xylulose 5-phosphate/Fructose 6-phosphate phosphoketolase N-terminal domain-containing protein</fullName>
    </recommendedName>
</protein>
<dbReference type="PANTHER" id="PTHR31273:SF1">
    <property type="entry name" value="PHOSPHOKETOLASE-RELATED"/>
    <property type="match status" value="1"/>
</dbReference>
<comment type="caution">
    <text evidence="2">The sequence shown here is derived from an EMBL/GenBank/DDBJ whole genome shotgun (WGS) entry which is preliminary data.</text>
</comment>
<organism evidence="2 3">
    <name type="scientific">Agrocybe chaxingu</name>
    <dbReference type="NCBI Taxonomy" id="84603"/>
    <lineage>
        <taxon>Eukaryota</taxon>
        <taxon>Fungi</taxon>
        <taxon>Dikarya</taxon>
        <taxon>Basidiomycota</taxon>
        <taxon>Agaricomycotina</taxon>
        <taxon>Agaricomycetes</taxon>
        <taxon>Agaricomycetidae</taxon>
        <taxon>Agaricales</taxon>
        <taxon>Agaricineae</taxon>
        <taxon>Strophariaceae</taxon>
        <taxon>Agrocybe</taxon>
    </lineage>
</organism>
<evidence type="ECO:0000313" key="2">
    <source>
        <dbReference type="EMBL" id="KAJ3491274.1"/>
    </source>
</evidence>
<dbReference type="OrthoDB" id="2532903at2759"/>
<dbReference type="PROSITE" id="PS60002">
    <property type="entry name" value="PHOSPHOKETOLASE_1"/>
    <property type="match status" value="1"/>
</dbReference>
<evidence type="ECO:0000313" key="3">
    <source>
        <dbReference type="Proteomes" id="UP001148786"/>
    </source>
</evidence>
<dbReference type="AlphaFoldDB" id="A0A9W8JWG1"/>
<sequence length="574" mass="63330">MPAQQILQPNPPADPSLLPDSILEYGVQLNTKDYLPEDELKAVQLFRKAADYIAAAMIFLNDNVLLENDITHDHIKPRLLGHWGTCPGLVMIYAHLNRIIRKTGLDALYVVGPGHGAPAILSCLWLEDSLSTFLPEYTRDYAGLKKLISRFSAPGGFPSHINAETPGAIHEGGELGYALSVSFGAVMDNPDLVVACIVGDGEAETGPTATAWHGIKYIDPAESGAVIPILHVNGFKISERTIFGVMDDKEIIALFTGYGYQVRIISDLPNLDNDIAASMEWALAEVKKIQQAARSGNPIVKPRWPMLVLRTPKGLSGPKIVHGEYVEGSFRAHQVPLPLSKTSAEELHDLQVWLSSYKPQELFSKEGVPNDAILSVVPEVNAKKLGQRKESYAAYVPLITPEWKDLGVAKGTQESCMKTVGKFLKEVVVQNPKTFRIFSPDELVSNKLDAVFDVTGRDFQWDIASRAQGGRVVEILSEHTCQGMLQGYTLTGRTGLFPSYEAFLGIVHTMMVQYSKFTKMAVETTWRQPCGSLNYIETSTWTRQEHNGFSHQNPSFIGAVLNLKPRFARVIMST</sequence>
<dbReference type="Proteomes" id="UP001148786">
    <property type="component" value="Unassembled WGS sequence"/>
</dbReference>
<dbReference type="Pfam" id="PF03894">
    <property type="entry name" value="XFP"/>
    <property type="match status" value="1"/>
</dbReference>
<dbReference type="InterPro" id="IPR005593">
    <property type="entry name" value="Xul5P/Fru6P_PKetolase"/>
</dbReference>
<evidence type="ECO:0000259" key="1">
    <source>
        <dbReference type="Pfam" id="PF09364"/>
    </source>
</evidence>
<reference evidence="2" key="1">
    <citation type="submission" date="2022-07" db="EMBL/GenBank/DDBJ databases">
        <title>Genome Sequence of Agrocybe chaxingu.</title>
        <authorList>
            <person name="Buettner E."/>
        </authorList>
    </citation>
    <scope>NUCLEOTIDE SEQUENCE</scope>
    <source>
        <strain evidence="2">MP-N11</strain>
    </source>
</reference>
<gene>
    <name evidence="2" type="ORF">NLJ89_g11356</name>
</gene>
<dbReference type="SUPFAM" id="SSF52518">
    <property type="entry name" value="Thiamin diphosphate-binding fold (THDP-binding)"/>
    <property type="match status" value="2"/>
</dbReference>
<feature type="domain" description="Xylulose 5-phosphate/Fructose 6-phosphate phosphoketolase N-terminal" evidence="1">
    <location>
        <begin position="37"/>
        <end position="395"/>
    </location>
</feature>
<accession>A0A9W8JWG1</accession>
<proteinExistence type="predicted"/>
<dbReference type="PROSITE" id="PS60003">
    <property type="entry name" value="PHOSPHOKETOLASE_2"/>
    <property type="match status" value="1"/>
</dbReference>
<dbReference type="EMBL" id="JANKHO010002554">
    <property type="protein sequence ID" value="KAJ3491274.1"/>
    <property type="molecule type" value="Genomic_DNA"/>
</dbReference>
<dbReference type="GO" id="GO:0005975">
    <property type="term" value="P:carbohydrate metabolic process"/>
    <property type="evidence" value="ECO:0007669"/>
    <property type="project" value="InterPro"/>
</dbReference>
<dbReference type="InterPro" id="IPR019789">
    <property type="entry name" value="Xul5P/Fru6P_PKetolase_ThDP_BS"/>
</dbReference>
<dbReference type="InterPro" id="IPR018970">
    <property type="entry name" value="Xul5P/Fru6P_PKetolase_N"/>
</dbReference>
<dbReference type="GO" id="GO:0016832">
    <property type="term" value="F:aldehyde-lyase activity"/>
    <property type="evidence" value="ECO:0007669"/>
    <property type="project" value="InterPro"/>
</dbReference>
<dbReference type="PANTHER" id="PTHR31273">
    <property type="entry name" value="PHOSPHOKETOLASE-RELATED"/>
    <property type="match status" value="1"/>
</dbReference>
<name>A0A9W8JWG1_9AGAR</name>
<dbReference type="Gene3D" id="3.40.50.970">
    <property type="match status" value="2"/>
</dbReference>
<dbReference type="Pfam" id="PF09364">
    <property type="entry name" value="XFP_N"/>
    <property type="match status" value="1"/>
</dbReference>
<dbReference type="InterPro" id="IPR029061">
    <property type="entry name" value="THDP-binding"/>
</dbReference>
<keyword evidence="3" id="KW-1185">Reference proteome</keyword>